<dbReference type="Pfam" id="PF00263">
    <property type="entry name" value="Secretin"/>
    <property type="match status" value="1"/>
</dbReference>
<dbReference type="InterPro" id="IPR050810">
    <property type="entry name" value="Bact_Secretion_Sys_Channel"/>
</dbReference>
<feature type="signal peptide" evidence="2">
    <location>
        <begin position="1"/>
        <end position="38"/>
    </location>
</feature>
<protein>
    <submittedName>
        <fullName evidence="4">Type II and III secretion system protein</fullName>
    </submittedName>
</protein>
<reference evidence="4" key="1">
    <citation type="submission" date="2021-08" db="EMBL/GenBank/DDBJ databases">
        <title>Comparative analyses of Brucepasteria parasyntrophica and Teretinema zuelzerae.</title>
        <authorList>
            <person name="Song Y."/>
            <person name="Brune A."/>
        </authorList>
    </citation>
    <scope>NUCLEOTIDE SEQUENCE</scope>
    <source>
        <strain evidence="4">DSM 1903</strain>
    </source>
</reference>
<dbReference type="Proteomes" id="UP001198163">
    <property type="component" value="Unassembled WGS sequence"/>
</dbReference>
<dbReference type="GO" id="GO:0015627">
    <property type="term" value="C:type II protein secretion system complex"/>
    <property type="evidence" value="ECO:0007669"/>
    <property type="project" value="TreeGrafter"/>
</dbReference>
<comment type="caution">
    <text evidence="4">The sequence shown here is derived from an EMBL/GenBank/DDBJ whole genome shotgun (WGS) entry which is preliminary data.</text>
</comment>
<name>A0AAE3EEZ9_9SPIR</name>
<comment type="similarity">
    <text evidence="1">Belongs to the bacterial secretin family.</text>
</comment>
<dbReference type="EMBL" id="JAINWA010000001">
    <property type="protein sequence ID" value="MCD1653117.1"/>
    <property type="molecule type" value="Genomic_DNA"/>
</dbReference>
<sequence>MERISNRSLRCHCLFASSPARSLAVCLALCLCASPARAETNSGGKLKTAAFDFVNQEYGDILYALSLWSGFTLTADDTVNGRATFRYRGAEFREAFSLFLKTENLYAQESGGAWTVSRMSLSRTDGGSEANGGSSSASGGDKDAECEWVLDASGVSAEKMLERISRESGRTIVWEVLPNRLLSIHARTQSVDELAALVIKPFPGWAAFDDGSALHIKQASLGEANPARESASGLYIEKKGSLYSVDIRQARLGEAVDRLSREEGNACVSLLKSDPMIASLRVEDRSWDEVFTLVAEQAGAEWIERDGIRYILPASQDAQKKIREGGWDWRVYTLTNVRPSGAKNLLAARFPNLRCEAAGDGGVILLQGESSALEEGERYLELVDRSQRSSLVVLKYISAEELFKSLPPSVKKEDLTDTGTGKSVFFTGPEGLKKTFLAELAEIDRPKTRLRYDLLIMQFESSSAVSWGTSAEMARMERGDASAVAGRFGNLLGLNFDVITLFGYTFSARLDAALSENRAKVYADTTLHGISGERVSFKNTTTYRYRDSNIDPETGKPMYSGVTREIVSGITVDISGWVSGDGMVTMTVAAAVSKRGADVASASSNPPPTSERNVTTKVNAADGEPVILSGLRQDDRNEGTAGVPIVSKIPILGSLLSQREKKREKTEMVMYIVPHVCAEDSEDDGEEGARELAATAYERIVAPRLVEAAYGRAER</sequence>
<feature type="chain" id="PRO_5042269316" evidence="2">
    <location>
        <begin position="39"/>
        <end position="715"/>
    </location>
</feature>
<dbReference type="PANTHER" id="PTHR30332:SF17">
    <property type="entry name" value="TYPE IV PILIATION SYSTEM PROTEIN DR_0774-RELATED"/>
    <property type="match status" value="1"/>
</dbReference>
<evidence type="ECO:0000313" key="5">
    <source>
        <dbReference type="Proteomes" id="UP001198163"/>
    </source>
</evidence>
<keyword evidence="2" id="KW-0732">Signal</keyword>
<evidence type="ECO:0000259" key="3">
    <source>
        <dbReference type="Pfam" id="PF00263"/>
    </source>
</evidence>
<feature type="domain" description="Type II/III secretion system secretin-like" evidence="3">
    <location>
        <begin position="515"/>
        <end position="676"/>
    </location>
</feature>
<dbReference type="InterPro" id="IPR004846">
    <property type="entry name" value="T2SS/T3SS_dom"/>
</dbReference>
<evidence type="ECO:0000313" key="4">
    <source>
        <dbReference type="EMBL" id="MCD1653117.1"/>
    </source>
</evidence>
<dbReference type="PANTHER" id="PTHR30332">
    <property type="entry name" value="PROBABLE GENERAL SECRETION PATHWAY PROTEIN D"/>
    <property type="match status" value="1"/>
</dbReference>
<dbReference type="AlphaFoldDB" id="A0AAE3EEZ9"/>
<dbReference type="GO" id="GO:0009306">
    <property type="term" value="P:protein secretion"/>
    <property type="evidence" value="ECO:0007669"/>
    <property type="project" value="InterPro"/>
</dbReference>
<keyword evidence="5" id="KW-1185">Reference proteome</keyword>
<evidence type="ECO:0000256" key="1">
    <source>
        <dbReference type="RuleBase" id="RU004003"/>
    </source>
</evidence>
<gene>
    <name evidence="4" type="ORF">K7J14_00130</name>
</gene>
<evidence type="ECO:0000256" key="2">
    <source>
        <dbReference type="SAM" id="SignalP"/>
    </source>
</evidence>
<proteinExistence type="inferred from homology"/>
<organism evidence="4 5">
    <name type="scientific">Teretinema zuelzerae</name>
    <dbReference type="NCBI Taxonomy" id="156"/>
    <lineage>
        <taxon>Bacteria</taxon>
        <taxon>Pseudomonadati</taxon>
        <taxon>Spirochaetota</taxon>
        <taxon>Spirochaetia</taxon>
        <taxon>Spirochaetales</taxon>
        <taxon>Treponemataceae</taxon>
        <taxon>Teretinema</taxon>
    </lineage>
</organism>
<accession>A0AAE3EEZ9</accession>